<evidence type="ECO:0000256" key="1">
    <source>
        <dbReference type="ARBA" id="ARBA00008136"/>
    </source>
</evidence>
<organism evidence="9 10">
    <name type="scientific">Rhizobium bangladeshense</name>
    <dbReference type="NCBI Taxonomy" id="1138189"/>
    <lineage>
        <taxon>Bacteria</taxon>
        <taxon>Pseudomonadati</taxon>
        <taxon>Pseudomonadota</taxon>
        <taxon>Alphaproteobacteria</taxon>
        <taxon>Hyphomicrobiales</taxon>
        <taxon>Rhizobiaceae</taxon>
        <taxon>Rhizobium/Agrobacterium group</taxon>
        <taxon>Rhizobium</taxon>
    </lineage>
</organism>
<keyword evidence="6" id="KW-0238">DNA-binding</keyword>
<evidence type="ECO:0000256" key="6">
    <source>
        <dbReference type="ARBA" id="ARBA00023125"/>
    </source>
</evidence>
<evidence type="ECO:0000313" key="10">
    <source>
        <dbReference type="Proteomes" id="UP000720124"/>
    </source>
</evidence>
<keyword evidence="10" id="KW-1185">Reference proteome</keyword>
<dbReference type="Pfam" id="PF02586">
    <property type="entry name" value="SRAP"/>
    <property type="match status" value="1"/>
</dbReference>
<keyword evidence="7" id="KW-0456">Lyase</keyword>
<evidence type="ECO:0000313" key="9">
    <source>
        <dbReference type="EMBL" id="MBY3591311.1"/>
    </source>
</evidence>
<keyword evidence="4 8" id="KW-0378">Hydrolase</keyword>
<evidence type="ECO:0000256" key="3">
    <source>
        <dbReference type="ARBA" id="ARBA00022763"/>
    </source>
</evidence>
<comment type="similarity">
    <text evidence="1 8">Belongs to the SOS response-associated peptidase family.</text>
</comment>
<dbReference type="RefSeq" id="WP_222012285.1">
    <property type="nucleotide sequence ID" value="NZ_JABTXI010000005.1"/>
</dbReference>
<dbReference type="Proteomes" id="UP000720124">
    <property type="component" value="Unassembled WGS sequence"/>
</dbReference>
<keyword evidence="3" id="KW-0227">DNA damage</keyword>
<dbReference type="PANTHER" id="PTHR13604:SF0">
    <property type="entry name" value="ABASIC SITE PROCESSING PROTEIN HMCES"/>
    <property type="match status" value="1"/>
</dbReference>
<keyword evidence="2 8" id="KW-0645">Protease</keyword>
<evidence type="ECO:0000256" key="7">
    <source>
        <dbReference type="ARBA" id="ARBA00023239"/>
    </source>
</evidence>
<evidence type="ECO:0000256" key="5">
    <source>
        <dbReference type="ARBA" id="ARBA00023124"/>
    </source>
</evidence>
<dbReference type="InterPro" id="IPR003738">
    <property type="entry name" value="SRAP"/>
</dbReference>
<dbReference type="SUPFAM" id="SSF143081">
    <property type="entry name" value="BB1717-like"/>
    <property type="match status" value="1"/>
</dbReference>
<gene>
    <name evidence="9" type="ORF">HJA87_15725</name>
</gene>
<reference evidence="9 10" key="1">
    <citation type="submission" date="2020-06" db="EMBL/GenBank/DDBJ databases">
        <title>Global-level population genomics: horizontal gene transfer, symbiosis and evolution in Rhizobia.</title>
        <authorList>
            <person name="Gai Y."/>
        </authorList>
    </citation>
    <scope>NUCLEOTIDE SEQUENCE [LARGE SCALE GENOMIC DNA]</scope>
    <source>
        <strain evidence="9 10">PLR6_1b</strain>
    </source>
</reference>
<protein>
    <recommendedName>
        <fullName evidence="8">Abasic site processing protein</fullName>
        <ecNumber evidence="8">3.4.-.-</ecNumber>
    </recommendedName>
</protein>
<dbReference type="Gene3D" id="3.90.1680.10">
    <property type="entry name" value="SOS response associated peptidase-like"/>
    <property type="match status" value="1"/>
</dbReference>
<evidence type="ECO:0000256" key="8">
    <source>
        <dbReference type="RuleBase" id="RU364100"/>
    </source>
</evidence>
<proteinExistence type="inferred from homology"/>
<dbReference type="EMBL" id="JABTXI010000005">
    <property type="protein sequence ID" value="MBY3591311.1"/>
    <property type="molecule type" value="Genomic_DNA"/>
</dbReference>
<sequence>MCSRVYIKESLHDLARSFAFAGQGELDGLVDRIPRYNGSPSQVYPIIIEDAALRTGIRAPVFAIAKWGLVSATRTPSDRRPPLVNVRCERIPTHGLAGPAYRSRRCLIPVNGFFQWKPISPHSRDRQPYAIAMKTGVLFALAGIWEVWRHPAGIDIRTFAVITCSSNEMMTTISDQMPVILHRRDYQRWLSPDSNPSDLMKPYSAELMTMWPIGRDVDNLKNSGPDIINPVDLRPHRHVNHRLR</sequence>
<evidence type="ECO:0000256" key="2">
    <source>
        <dbReference type="ARBA" id="ARBA00022670"/>
    </source>
</evidence>
<accession>A0ABS7LJX0</accession>
<dbReference type="InterPro" id="IPR036590">
    <property type="entry name" value="SRAP-like"/>
</dbReference>
<comment type="caution">
    <text evidence="9">The sequence shown here is derived from an EMBL/GenBank/DDBJ whole genome shotgun (WGS) entry which is preliminary data.</text>
</comment>
<dbReference type="PANTHER" id="PTHR13604">
    <property type="entry name" value="DC12-RELATED"/>
    <property type="match status" value="1"/>
</dbReference>
<name>A0ABS7LJX0_9HYPH</name>
<evidence type="ECO:0000256" key="4">
    <source>
        <dbReference type="ARBA" id="ARBA00022801"/>
    </source>
</evidence>
<dbReference type="EC" id="3.4.-.-" evidence="8"/>
<keyword evidence="5" id="KW-0190">Covalent protein-DNA linkage</keyword>